<name>A0A483PTI4_KLEPN</name>
<feature type="non-terminal residue" evidence="1">
    <location>
        <position position="378"/>
    </location>
</feature>
<sequence length="378" mass="42449">MVNPDDTTSGEIPGGILVDVLGRRWYRQAEFVSYDMFMAPRVPGATLLAVQVALAMGNCSSAIAYLSGVEAADAAIQNAHRYANLLNIPVRQNDGAFLVLVDHEAEVRTKTSLGGSIIFTSADSGVNEIRWGPLRLLDPTAPEPKRMFNIKGKERIELTPAELATFNTSYSQYLKKGSNYLPYPKLYPYYGGMFYALSNEVEIYRNGNRDNPRDRVLYRDFSRIGRNGALTERIVKDIPTGSIGYAAIIPKEDDFLEFECPHFIELGDSRRFLNIEVSRPMVRIKNLVHTSWQTASTSLESRVVISAREVFDVFCEYGETTCHPAENGSYVICIRDTCNVHIDNYYGLHGWGFQGHHGIKGLYGNRNTFNRVDFHSFG</sequence>
<comment type="caution">
    <text evidence="1">The sequence shown here is derived from an EMBL/GenBank/DDBJ whole genome shotgun (WGS) entry which is preliminary data.</text>
</comment>
<reference evidence="1" key="1">
    <citation type="submission" date="2019-01" db="EMBL/GenBank/DDBJ databases">
        <authorList>
            <person name="Lista F."/>
            <person name="Anselmo A."/>
        </authorList>
    </citation>
    <scope>NUCLEOTIDE SEQUENCE</scope>
    <source>
        <strain evidence="1">24R</strain>
    </source>
</reference>
<evidence type="ECO:0000313" key="1">
    <source>
        <dbReference type="EMBL" id="TCY15618.1"/>
    </source>
</evidence>
<protein>
    <submittedName>
        <fullName evidence="1">Uncharacterized protein</fullName>
    </submittedName>
</protein>
<accession>A0A483PTI4</accession>
<organism evidence="1">
    <name type="scientific">Klebsiella pneumoniae</name>
    <dbReference type="NCBI Taxonomy" id="573"/>
    <lineage>
        <taxon>Bacteria</taxon>
        <taxon>Pseudomonadati</taxon>
        <taxon>Pseudomonadota</taxon>
        <taxon>Gammaproteobacteria</taxon>
        <taxon>Enterobacterales</taxon>
        <taxon>Enterobacteriaceae</taxon>
        <taxon>Klebsiella/Raoultella group</taxon>
        <taxon>Klebsiella</taxon>
        <taxon>Klebsiella pneumoniae complex</taxon>
    </lineage>
</organism>
<proteinExistence type="predicted"/>
<dbReference type="EMBL" id="SDCX01000049">
    <property type="protein sequence ID" value="TCY15618.1"/>
    <property type="molecule type" value="Genomic_DNA"/>
</dbReference>
<dbReference type="AlphaFoldDB" id="A0A483PTI4"/>
<gene>
    <name evidence="1" type="ORF">ETF01_24910</name>
</gene>